<gene>
    <name evidence="1" type="ORF">EJK53_1074</name>
</gene>
<dbReference type="RefSeq" id="WP_126705095.1">
    <property type="nucleotide sequence ID" value="NZ_CP034662.1"/>
</dbReference>
<proteinExistence type="predicted"/>
<evidence type="ECO:0000313" key="1">
    <source>
        <dbReference type="EMBL" id="AZQ93256.1"/>
    </source>
</evidence>
<protein>
    <recommendedName>
        <fullName evidence="3">Phage protein</fullName>
    </recommendedName>
</protein>
<organism evidence="1 2">
    <name type="scientific">Moraxella catarrhalis</name>
    <name type="common">Branhamella catarrhalis</name>
    <dbReference type="NCBI Taxonomy" id="480"/>
    <lineage>
        <taxon>Bacteria</taxon>
        <taxon>Pseudomonadati</taxon>
        <taxon>Pseudomonadota</taxon>
        <taxon>Gammaproteobacteria</taxon>
        <taxon>Moraxellales</taxon>
        <taxon>Moraxellaceae</taxon>
        <taxon>Moraxella</taxon>
    </lineage>
</organism>
<accession>A0A3Q9GHH1</accession>
<evidence type="ECO:0000313" key="2">
    <source>
        <dbReference type="Proteomes" id="UP000280228"/>
    </source>
</evidence>
<dbReference type="AlphaFoldDB" id="A0A3Q9GHH1"/>
<dbReference type="EMBL" id="CP034662">
    <property type="protein sequence ID" value="AZQ93256.1"/>
    <property type="molecule type" value="Genomic_DNA"/>
</dbReference>
<evidence type="ECO:0008006" key="3">
    <source>
        <dbReference type="Google" id="ProtNLM"/>
    </source>
</evidence>
<dbReference type="Proteomes" id="UP000280228">
    <property type="component" value="Chromosome"/>
</dbReference>
<dbReference type="Pfam" id="PF18906">
    <property type="entry name" value="Phage_tube_2"/>
    <property type="match status" value="1"/>
</dbReference>
<dbReference type="InterPro" id="IPR044000">
    <property type="entry name" value="Phage_tube_2"/>
</dbReference>
<name>A0A3Q9GHH1_MORCA</name>
<reference evidence="1 2" key="1">
    <citation type="submission" date="2018-12" db="EMBL/GenBank/DDBJ databases">
        <title>Persistence of Moraxella catarrhalis in Chronic Obstructive Pulmonary Disease and Regulation of the Hag/MID Adhesin.</title>
        <authorList>
            <person name="Murphy T."/>
            <person name="Zhao X."/>
            <person name="Vyas G."/>
            <person name="Aluvathingal J."/>
            <person name="Nadendla S."/>
            <person name="Tallon L."/>
            <person name="Tettelin H."/>
        </authorList>
    </citation>
    <scope>NUCLEOTIDE SEQUENCE [LARGE SCALE GENOMIC DNA]</scope>
    <source>
        <strain evidence="1 2">46P58B1</strain>
    </source>
</reference>
<sequence length="302" mass="32091">MSSGAFVKTAYAKQTGETLPKTGWKTLPNISNGLTVATELTNSEMLSGSRMAKAGMVTSASVQGDIETELMFGAYDELLAAAFWSEWSAGASPNTLSVGATKHQFAIAKDFSDINVNHVFTGCVVSSFGLTIDTSSLIKLKFGMTGLGYQESKTTSFAKTPTKTPDTAKASGLSIGEIKVDGTKLDVCVESFSFELDNQTEVQKCLGDNIYGGNILAMLANITGSMTIAYSQKAHEMITNQLTGVTLSLEIPINFGSNKYVIKIPKFQVTGEIPSPSGTDLVTVDLSYTVVDESPVIEKHTA</sequence>